<keyword evidence="1" id="KW-0614">Plasmid</keyword>
<dbReference type="EMBL" id="AP022592">
    <property type="protein sequence ID" value="BBY46860.1"/>
    <property type="molecule type" value="Genomic_DNA"/>
</dbReference>
<geneLocation type="plasmid" evidence="1">
    <name>pJCM18538</name>
</geneLocation>
<name>A0A7I7RRM9_9MYCO</name>
<dbReference type="AlphaFoldDB" id="A0A7I7RRM9"/>
<organism evidence="1 2">
    <name type="scientific">Mycolicibacterium arabiense</name>
    <dbReference type="NCBI Taxonomy" id="1286181"/>
    <lineage>
        <taxon>Bacteria</taxon>
        <taxon>Bacillati</taxon>
        <taxon>Actinomycetota</taxon>
        <taxon>Actinomycetes</taxon>
        <taxon>Mycobacteriales</taxon>
        <taxon>Mycobacteriaceae</taxon>
        <taxon>Mycolicibacterium</taxon>
    </lineage>
</organism>
<evidence type="ECO:0000313" key="2">
    <source>
        <dbReference type="Proteomes" id="UP000467428"/>
    </source>
</evidence>
<keyword evidence="2" id="KW-1185">Reference proteome</keyword>
<evidence type="ECO:0000313" key="1">
    <source>
        <dbReference type="EMBL" id="BBY46860.1"/>
    </source>
</evidence>
<gene>
    <name evidence="1" type="ORF">MARA_02900</name>
</gene>
<dbReference type="Proteomes" id="UP000467428">
    <property type="component" value="Plasmid pJCM18538"/>
</dbReference>
<dbReference type="RefSeq" id="WP_163916504.1">
    <property type="nucleotide sequence ID" value="NZ_AP022592.1"/>
</dbReference>
<accession>A0A7I7RRM9</accession>
<proteinExistence type="predicted"/>
<protein>
    <submittedName>
        <fullName evidence="1">Uncharacterized protein</fullName>
    </submittedName>
</protein>
<sequence length="110" mass="11967">MTESRRGAQGDLDALALLTASYDGLMGEVIQGVLADKSESEWYPASDDTLSPSLQKLERDVQKLVANVEQLTSLLSGMTLIARVTVAQWAKMVDTAESEVLDAIGRFLHK</sequence>
<dbReference type="KEGG" id="marz:MARA_02900"/>
<reference evidence="1 2" key="1">
    <citation type="journal article" date="2019" name="Emerg. Microbes Infect.">
        <title>Comprehensive subspecies identification of 175 nontuberculous mycobacteria species based on 7547 genomic profiles.</title>
        <authorList>
            <person name="Matsumoto Y."/>
            <person name="Kinjo T."/>
            <person name="Motooka D."/>
            <person name="Nabeya D."/>
            <person name="Jung N."/>
            <person name="Uechi K."/>
            <person name="Horii T."/>
            <person name="Iida T."/>
            <person name="Fujita J."/>
            <person name="Nakamura S."/>
        </authorList>
    </citation>
    <scope>NUCLEOTIDE SEQUENCE [LARGE SCALE GENOMIC DNA]</scope>
    <source>
        <strain evidence="1 2">JCM 18538</strain>
        <plasmid evidence="1">pJCM18538</plasmid>
    </source>
</reference>